<dbReference type="InterPro" id="IPR036890">
    <property type="entry name" value="HATPase_C_sf"/>
</dbReference>
<dbReference type="OrthoDB" id="7991996at2"/>
<dbReference type="GO" id="GO:0004673">
    <property type="term" value="F:protein histidine kinase activity"/>
    <property type="evidence" value="ECO:0007669"/>
    <property type="project" value="UniProtKB-EC"/>
</dbReference>
<dbReference type="InterPro" id="IPR000014">
    <property type="entry name" value="PAS"/>
</dbReference>
<dbReference type="SUPFAM" id="SSF55785">
    <property type="entry name" value="PYP-like sensor domain (PAS domain)"/>
    <property type="match status" value="1"/>
</dbReference>
<evidence type="ECO:0000256" key="2">
    <source>
        <dbReference type="ARBA" id="ARBA00012438"/>
    </source>
</evidence>
<feature type="coiled-coil region" evidence="9">
    <location>
        <begin position="148"/>
        <end position="175"/>
    </location>
</feature>
<protein>
    <recommendedName>
        <fullName evidence="3">Blue-light-activated histidine kinase</fullName>
        <ecNumber evidence="2">2.7.13.3</ecNumber>
    </recommendedName>
</protein>
<keyword evidence="8" id="KW-0067">ATP-binding</keyword>
<dbReference type="Gene3D" id="3.30.450.20">
    <property type="entry name" value="PAS domain"/>
    <property type="match status" value="1"/>
</dbReference>
<keyword evidence="10" id="KW-0812">Transmembrane</keyword>
<dbReference type="PANTHER" id="PTHR41523:SF8">
    <property type="entry name" value="ETHYLENE RESPONSE SENSOR PROTEIN"/>
    <property type="match status" value="1"/>
</dbReference>
<dbReference type="NCBIfam" id="TIGR00229">
    <property type="entry name" value="sensory_box"/>
    <property type="match status" value="1"/>
</dbReference>
<name>A0A4Q9VW22_9HYPH</name>
<evidence type="ECO:0000256" key="5">
    <source>
        <dbReference type="ARBA" id="ARBA00022679"/>
    </source>
</evidence>
<evidence type="ECO:0000313" key="13">
    <source>
        <dbReference type="Proteomes" id="UP000292781"/>
    </source>
</evidence>
<feature type="transmembrane region" description="Helical" evidence="10">
    <location>
        <begin position="89"/>
        <end position="115"/>
    </location>
</feature>
<keyword evidence="7" id="KW-0418">Kinase</keyword>
<dbReference type="Pfam" id="PF07536">
    <property type="entry name" value="HWE_HK"/>
    <property type="match status" value="1"/>
</dbReference>
<dbReference type="InterPro" id="IPR013656">
    <property type="entry name" value="PAS_4"/>
</dbReference>
<evidence type="ECO:0000256" key="10">
    <source>
        <dbReference type="SAM" id="Phobius"/>
    </source>
</evidence>
<dbReference type="Gene3D" id="3.30.565.10">
    <property type="entry name" value="Histidine kinase-like ATPase, C-terminal domain"/>
    <property type="match status" value="1"/>
</dbReference>
<evidence type="ECO:0000256" key="8">
    <source>
        <dbReference type="ARBA" id="ARBA00022840"/>
    </source>
</evidence>
<dbReference type="SMART" id="SM00911">
    <property type="entry name" value="HWE_HK"/>
    <property type="match status" value="1"/>
</dbReference>
<keyword evidence="6" id="KW-0547">Nucleotide-binding</keyword>
<reference evidence="12 13" key="1">
    <citation type="submission" date="2019-02" db="EMBL/GenBank/DDBJ databases">
        <title>Siculibacillus lacustris gen. nov., sp. nov., a new rosette-forming bacterium isolated from a freshwater crater lake (Lake St. Ana, Romania).</title>
        <authorList>
            <person name="Felfoldi T."/>
            <person name="Marton Z."/>
            <person name="Szabo A."/>
            <person name="Mentes A."/>
            <person name="Boka K."/>
            <person name="Marialigeti K."/>
            <person name="Mathe I."/>
            <person name="Koncz M."/>
            <person name="Schumann P."/>
            <person name="Toth E."/>
        </authorList>
    </citation>
    <scope>NUCLEOTIDE SEQUENCE [LARGE SCALE GENOMIC DNA]</scope>
    <source>
        <strain evidence="12 13">SA-279</strain>
    </source>
</reference>
<evidence type="ECO:0000259" key="11">
    <source>
        <dbReference type="SMART" id="SM00911"/>
    </source>
</evidence>
<keyword evidence="4" id="KW-0597">Phosphoprotein</keyword>
<evidence type="ECO:0000256" key="7">
    <source>
        <dbReference type="ARBA" id="ARBA00022777"/>
    </source>
</evidence>
<feature type="domain" description="Signal transduction histidine kinase HWE region" evidence="11">
    <location>
        <begin position="296"/>
        <end position="378"/>
    </location>
</feature>
<dbReference type="Pfam" id="PF25487">
    <property type="entry name" value="ETR1_N"/>
    <property type="match status" value="1"/>
</dbReference>
<dbReference type="AlphaFoldDB" id="A0A4Q9VW22"/>
<keyword evidence="9" id="KW-0175">Coiled coil</keyword>
<proteinExistence type="predicted"/>
<accession>A0A4Q9VW22</accession>
<comment type="caution">
    <text evidence="12">The sequence shown here is derived from an EMBL/GenBank/DDBJ whole genome shotgun (WGS) entry which is preliminary data.</text>
</comment>
<gene>
    <name evidence="12" type="ORF">EYW49_04185</name>
</gene>
<dbReference type="InterPro" id="IPR011102">
    <property type="entry name" value="Sig_transdc_His_kinase_HWE"/>
</dbReference>
<organism evidence="12 13">
    <name type="scientific">Siculibacillus lacustris</name>
    <dbReference type="NCBI Taxonomy" id="1549641"/>
    <lineage>
        <taxon>Bacteria</taxon>
        <taxon>Pseudomonadati</taxon>
        <taxon>Pseudomonadota</taxon>
        <taxon>Alphaproteobacteria</taxon>
        <taxon>Hyphomicrobiales</taxon>
        <taxon>Ancalomicrobiaceae</taxon>
        <taxon>Siculibacillus</taxon>
    </lineage>
</organism>
<dbReference type="GO" id="GO:0005524">
    <property type="term" value="F:ATP binding"/>
    <property type="evidence" value="ECO:0007669"/>
    <property type="project" value="UniProtKB-KW"/>
</dbReference>
<dbReference type="EC" id="2.7.13.3" evidence="2"/>
<evidence type="ECO:0000256" key="4">
    <source>
        <dbReference type="ARBA" id="ARBA00022553"/>
    </source>
</evidence>
<keyword evidence="10" id="KW-0472">Membrane</keyword>
<feature type="transmembrane region" description="Helical" evidence="10">
    <location>
        <begin position="28"/>
        <end position="53"/>
    </location>
</feature>
<evidence type="ECO:0000256" key="1">
    <source>
        <dbReference type="ARBA" id="ARBA00000085"/>
    </source>
</evidence>
<evidence type="ECO:0000256" key="9">
    <source>
        <dbReference type="SAM" id="Coils"/>
    </source>
</evidence>
<evidence type="ECO:0000256" key="6">
    <source>
        <dbReference type="ARBA" id="ARBA00022741"/>
    </source>
</evidence>
<dbReference type="PANTHER" id="PTHR41523">
    <property type="entry name" value="TWO-COMPONENT SYSTEM SENSOR PROTEIN"/>
    <property type="match status" value="1"/>
</dbReference>
<keyword evidence="5" id="KW-0808">Transferase</keyword>
<sequence length="489" mass="54332">MQQGAMDLFGYASVMAMGMGRATDGSVAALHVISELVTAVACFAAALGIAWYARHRQSMADEYRRVAVLLVTFAVACGVTRIVDLTLVWFPFFWLVGLLEAFTAATTLVAAVALWPKLPGLIALPSSHDLLEANRRLATEETARSDLVVRLQKLNDELEHRVAERTAELAEAKQRFEMALLGSNIAMAQQDRDLRYVWVHNPPEGLSSEMIVGRKALDFMPKVTEQIPDGAKTRVLDTGLPERVEVSMHLERGTRWYDERIEPVVRDGDVVGVVSVAIDITSHKRYEQHLRSLLRELTHRSKNLLAVVQGLARQTAESVDTMPEFTQRFGARLQALSGAHELLVRRSWQGVELQDLVLLEIESDLPPVADRVGISGVREILGPEAAQNIALGLHELMTNALTYGALSTSGGRVDISWDRIRIGDVDLLELRWWESGGPTVTEPNRRGFGRMLIERLVPRAIEGTSELVFAPEGLRWTLRFPIDRLVVDA</sequence>
<dbReference type="Pfam" id="PF08448">
    <property type="entry name" value="PAS_4"/>
    <property type="match status" value="1"/>
</dbReference>
<keyword evidence="10" id="KW-1133">Transmembrane helix</keyword>
<evidence type="ECO:0000313" key="12">
    <source>
        <dbReference type="EMBL" id="TBW40390.1"/>
    </source>
</evidence>
<dbReference type="Proteomes" id="UP000292781">
    <property type="component" value="Unassembled WGS sequence"/>
</dbReference>
<dbReference type="EMBL" id="SJFN01000004">
    <property type="protein sequence ID" value="TBW40390.1"/>
    <property type="molecule type" value="Genomic_DNA"/>
</dbReference>
<feature type="transmembrane region" description="Helical" evidence="10">
    <location>
        <begin position="65"/>
        <end position="83"/>
    </location>
</feature>
<comment type="catalytic activity">
    <reaction evidence="1">
        <text>ATP + protein L-histidine = ADP + protein N-phospho-L-histidine.</text>
        <dbReference type="EC" id="2.7.13.3"/>
    </reaction>
</comment>
<dbReference type="RefSeq" id="WP_131306515.1">
    <property type="nucleotide sequence ID" value="NZ_SJFN01000004.1"/>
</dbReference>
<dbReference type="InterPro" id="IPR035965">
    <property type="entry name" value="PAS-like_dom_sf"/>
</dbReference>
<dbReference type="InterPro" id="IPR058544">
    <property type="entry name" value="ETR1_N"/>
</dbReference>
<evidence type="ECO:0000256" key="3">
    <source>
        <dbReference type="ARBA" id="ARBA00021740"/>
    </source>
</evidence>
<keyword evidence="13" id="KW-1185">Reference proteome</keyword>